<evidence type="ECO:0000313" key="1">
    <source>
        <dbReference type="EMBL" id="KAG5843734.1"/>
    </source>
</evidence>
<protein>
    <submittedName>
        <fullName evidence="1">Uncharacterized protein</fullName>
    </submittedName>
</protein>
<reference evidence="1" key="1">
    <citation type="submission" date="2021-01" db="EMBL/GenBank/DDBJ databases">
        <title>A chromosome-scale assembly of European eel, Anguilla anguilla.</title>
        <authorList>
            <person name="Henkel C."/>
            <person name="Jong-Raadsen S.A."/>
            <person name="Dufour S."/>
            <person name="Weltzien F.-A."/>
            <person name="Palstra A.P."/>
            <person name="Pelster B."/>
            <person name="Spaink H.P."/>
            <person name="Van Den Thillart G.E."/>
            <person name="Jansen H."/>
            <person name="Zahm M."/>
            <person name="Klopp C."/>
            <person name="Cedric C."/>
            <person name="Louis A."/>
            <person name="Berthelot C."/>
            <person name="Parey E."/>
            <person name="Roest Crollius H."/>
            <person name="Montfort J."/>
            <person name="Robinson-Rechavi M."/>
            <person name="Bucao C."/>
            <person name="Bouchez O."/>
            <person name="Gislard M."/>
            <person name="Lluch J."/>
            <person name="Milhes M."/>
            <person name="Lampietro C."/>
            <person name="Lopez Roques C."/>
            <person name="Donnadieu C."/>
            <person name="Braasch I."/>
            <person name="Desvignes T."/>
            <person name="Postlethwait J."/>
            <person name="Bobe J."/>
            <person name="Guiguen Y."/>
            <person name="Dirks R."/>
        </authorList>
    </citation>
    <scope>NUCLEOTIDE SEQUENCE</scope>
    <source>
        <strain evidence="1">Tag_6206</strain>
        <tissue evidence="1">Liver</tissue>
    </source>
</reference>
<dbReference type="AlphaFoldDB" id="A0A9D3RU95"/>
<name>A0A9D3RU95_ANGAN</name>
<organism evidence="1 2">
    <name type="scientific">Anguilla anguilla</name>
    <name type="common">European freshwater eel</name>
    <name type="synonym">Muraena anguilla</name>
    <dbReference type="NCBI Taxonomy" id="7936"/>
    <lineage>
        <taxon>Eukaryota</taxon>
        <taxon>Metazoa</taxon>
        <taxon>Chordata</taxon>
        <taxon>Craniata</taxon>
        <taxon>Vertebrata</taxon>
        <taxon>Euteleostomi</taxon>
        <taxon>Actinopterygii</taxon>
        <taxon>Neopterygii</taxon>
        <taxon>Teleostei</taxon>
        <taxon>Anguilliformes</taxon>
        <taxon>Anguillidae</taxon>
        <taxon>Anguilla</taxon>
    </lineage>
</organism>
<accession>A0A9D3RU95</accession>
<dbReference type="EMBL" id="JAFIRN010000008">
    <property type="protein sequence ID" value="KAG5843734.1"/>
    <property type="molecule type" value="Genomic_DNA"/>
</dbReference>
<sequence>MQEAALLEPCSIQFWRSPSSSPVAGTHFWSIPLCTAWDPFWVLPSPCCSSTKSSHCCLGKVHMRGVQTLLASRIRWHESCITSSTQAVLWSWCIHESMLFYFDPLPTMC</sequence>
<keyword evidence="2" id="KW-1185">Reference proteome</keyword>
<gene>
    <name evidence="1" type="ORF">ANANG_G00154060</name>
</gene>
<dbReference type="Proteomes" id="UP001044222">
    <property type="component" value="Chromosome 8"/>
</dbReference>
<evidence type="ECO:0000313" key="2">
    <source>
        <dbReference type="Proteomes" id="UP001044222"/>
    </source>
</evidence>
<comment type="caution">
    <text evidence="1">The sequence shown here is derived from an EMBL/GenBank/DDBJ whole genome shotgun (WGS) entry which is preliminary data.</text>
</comment>
<proteinExistence type="predicted"/>